<evidence type="ECO:0000256" key="4">
    <source>
        <dbReference type="ARBA" id="ARBA00022989"/>
    </source>
</evidence>
<dbReference type="OrthoDB" id="9874829at2759"/>
<dbReference type="AlphaFoldDB" id="H3AGZ8"/>
<dbReference type="eggNOG" id="KOG3656">
    <property type="taxonomic scope" value="Eukaryota"/>
</dbReference>
<keyword evidence="8" id="KW-0325">Glycoprotein</keyword>
<evidence type="ECO:0000256" key="5">
    <source>
        <dbReference type="ARBA" id="ARBA00023040"/>
    </source>
</evidence>
<accession>H3AGZ8</accession>
<dbReference type="GO" id="GO:0016493">
    <property type="term" value="F:C-C chemokine receptor activity"/>
    <property type="evidence" value="ECO:0007669"/>
    <property type="project" value="TreeGrafter"/>
</dbReference>
<feature type="transmembrane region" description="Helical" evidence="11">
    <location>
        <begin position="119"/>
        <end position="142"/>
    </location>
</feature>
<dbReference type="PRINTS" id="PR00237">
    <property type="entry name" value="GPCRRHODOPSN"/>
</dbReference>
<feature type="domain" description="G-protein coupled receptors family 1 profile" evidence="12">
    <location>
        <begin position="59"/>
        <end position="307"/>
    </location>
</feature>
<evidence type="ECO:0000256" key="7">
    <source>
        <dbReference type="ARBA" id="ARBA00023170"/>
    </source>
</evidence>
<dbReference type="InParanoid" id="H3AGZ8"/>
<dbReference type="CDD" id="cd15176">
    <property type="entry name" value="7tmA_ACKR4_CCR11"/>
    <property type="match status" value="1"/>
</dbReference>
<reference evidence="13" key="3">
    <citation type="submission" date="2025-09" db="UniProtKB">
        <authorList>
            <consortium name="Ensembl"/>
        </authorList>
    </citation>
    <scope>IDENTIFICATION</scope>
</reference>
<keyword evidence="7 10" id="KW-0675">Receptor</keyword>
<dbReference type="GO" id="GO:0006955">
    <property type="term" value="P:immune response"/>
    <property type="evidence" value="ECO:0007669"/>
    <property type="project" value="TreeGrafter"/>
</dbReference>
<keyword evidence="3 10" id="KW-0812">Transmembrane</keyword>
<keyword evidence="6 11" id="KW-0472">Membrane</keyword>
<dbReference type="InterPro" id="IPR005383">
    <property type="entry name" value="ACKR4"/>
</dbReference>
<protein>
    <submittedName>
        <fullName evidence="13">Atypical chemokine receptor 4</fullName>
    </submittedName>
</protein>
<feature type="transmembrane region" description="Helical" evidence="11">
    <location>
        <begin position="154"/>
        <end position="179"/>
    </location>
</feature>
<proteinExistence type="inferred from homology"/>
<organism evidence="13 14">
    <name type="scientific">Latimeria chalumnae</name>
    <name type="common">Coelacanth</name>
    <dbReference type="NCBI Taxonomy" id="7897"/>
    <lineage>
        <taxon>Eukaryota</taxon>
        <taxon>Metazoa</taxon>
        <taxon>Chordata</taxon>
        <taxon>Craniata</taxon>
        <taxon>Vertebrata</taxon>
        <taxon>Euteleostomi</taxon>
        <taxon>Coelacanthiformes</taxon>
        <taxon>Coelacanthidae</taxon>
        <taxon>Latimeria</taxon>
    </lineage>
</organism>
<dbReference type="PRINTS" id="PR00657">
    <property type="entry name" value="CCCHEMOKINER"/>
</dbReference>
<keyword evidence="9 10" id="KW-0807">Transducer</keyword>
<feature type="transmembrane region" description="Helical" evidence="11">
    <location>
        <begin position="202"/>
        <end position="224"/>
    </location>
</feature>
<dbReference type="Gene3D" id="1.20.1070.10">
    <property type="entry name" value="Rhodopsin 7-helix transmembrane proteins"/>
    <property type="match status" value="1"/>
</dbReference>
<evidence type="ECO:0000256" key="8">
    <source>
        <dbReference type="ARBA" id="ARBA00023180"/>
    </source>
</evidence>
<evidence type="ECO:0000256" key="3">
    <source>
        <dbReference type="ARBA" id="ARBA00022692"/>
    </source>
</evidence>
<evidence type="ECO:0000256" key="1">
    <source>
        <dbReference type="ARBA" id="ARBA00004651"/>
    </source>
</evidence>
<dbReference type="PRINTS" id="PR01558">
    <property type="entry name" value="CHEMOKINER11"/>
</dbReference>
<feature type="transmembrane region" description="Helical" evidence="11">
    <location>
        <begin position="245"/>
        <end position="263"/>
    </location>
</feature>
<evidence type="ECO:0000256" key="10">
    <source>
        <dbReference type="RuleBase" id="RU000688"/>
    </source>
</evidence>
<dbReference type="PANTHER" id="PTHR10489:SF733">
    <property type="entry name" value="ATYPICAL CHEMOKINE RECEPTOR 4"/>
    <property type="match status" value="1"/>
</dbReference>
<dbReference type="GO" id="GO:0019957">
    <property type="term" value="F:C-C chemokine binding"/>
    <property type="evidence" value="ECO:0007669"/>
    <property type="project" value="TreeGrafter"/>
</dbReference>
<dbReference type="GO" id="GO:0005044">
    <property type="term" value="F:scavenger receptor activity"/>
    <property type="evidence" value="ECO:0007669"/>
    <property type="project" value="InterPro"/>
</dbReference>
<evidence type="ECO:0000256" key="2">
    <source>
        <dbReference type="ARBA" id="ARBA00022475"/>
    </source>
</evidence>
<dbReference type="FunCoup" id="H3AGZ8">
    <property type="interactions" value="507"/>
</dbReference>
<dbReference type="STRING" id="7897.ENSLACP00000008919"/>
<dbReference type="PROSITE" id="PS50262">
    <property type="entry name" value="G_PROTEIN_RECEP_F1_2"/>
    <property type="match status" value="1"/>
</dbReference>
<dbReference type="KEGG" id="lcm:102347451"/>
<reference evidence="14" key="1">
    <citation type="submission" date="2011-08" db="EMBL/GenBank/DDBJ databases">
        <title>The draft genome of Latimeria chalumnae.</title>
        <authorList>
            <person name="Di Palma F."/>
            <person name="Alfoldi J."/>
            <person name="Johnson J."/>
            <person name="Berlin A."/>
            <person name="Gnerre S."/>
            <person name="Jaffe D."/>
            <person name="MacCallum I."/>
            <person name="Young S."/>
            <person name="Walker B.J."/>
            <person name="Lander E."/>
            <person name="Lindblad-Toh K."/>
        </authorList>
    </citation>
    <scope>NUCLEOTIDE SEQUENCE [LARGE SCALE GENOMIC DNA]</scope>
    <source>
        <strain evidence="14">Wild caught</strain>
    </source>
</reference>
<evidence type="ECO:0000259" key="12">
    <source>
        <dbReference type="PROSITE" id="PS50262"/>
    </source>
</evidence>
<keyword evidence="4 11" id="KW-1133">Transmembrane helix</keyword>
<gene>
    <name evidence="13" type="primary">ACKR4</name>
</gene>
<dbReference type="Pfam" id="PF00001">
    <property type="entry name" value="7tm_1"/>
    <property type="match status" value="1"/>
</dbReference>
<dbReference type="Proteomes" id="UP000008672">
    <property type="component" value="Unassembled WGS sequence"/>
</dbReference>
<dbReference type="InterPro" id="IPR017452">
    <property type="entry name" value="GPCR_Rhodpsn_7TM"/>
</dbReference>
<comment type="similarity">
    <text evidence="10">Belongs to the G-protein coupled receptor 1 family.</text>
</comment>
<evidence type="ECO:0000313" key="13">
    <source>
        <dbReference type="Ensembl" id="ENSLACP00000008919.1"/>
    </source>
</evidence>
<dbReference type="GO" id="GO:0007204">
    <property type="term" value="P:positive regulation of cytosolic calcium ion concentration"/>
    <property type="evidence" value="ECO:0007669"/>
    <property type="project" value="TreeGrafter"/>
</dbReference>
<evidence type="ECO:0000256" key="9">
    <source>
        <dbReference type="ARBA" id="ARBA00023224"/>
    </source>
</evidence>
<evidence type="ECO:0000256" key="11">
    <source>
        <dbReference type="SAM" id="Phobius"/>
    </source>
</evidence>
<dbReference type="GeneID" id="102347451"/>
<dbReference type="PROSITE" id="PS00237">
    <property type="entry name" value="G_PROTEIN_RECEP_F1_1"/>
    <property type="match status" value="1"/>
</dbReference>
<comment type="subcellular location">
    <subcellularLocation>
        <location evidence="1">Cell membrane</location>
        <topology evidence="1">Multi-pass membrane protein</topology>
    </subcellularLocation>
</comment>
<dbReference type="GeneTree" id="ENSGT01030000234667"/>
<reference evidence="13" key="2">
    <citation type="submission" date="2025-08" db="UniProtKB">
        <authorList>
            <consortium name="Ensembl"/>
        </authorList>
    </citation>
    <scope>IDENTIFICATION</scope>
</reference>
<name>H3AGZ8_LATCH</name>
<evidence type="ECO:0000256" key="6">
    <source>
        <dbReference type="ARBA" id="ARBA00023136"/>
    </source>
</evidence>
<keyword evidence="14" id="KW-1185">Reference proteome</keyword>
<dbReference type="InterPro" id="IPR000276">
    <property type="entry name" value="GPCR_Rhodpsn"/>
</dbReference>
<keyword evidence="5 10" id="KW-0297">G-protein coupled receptor</keyword>
<dbReference type="GO" id="GO:0060326">
    <property type="term" value="P:cell chemotaxis"/>
    <property type="evidence" value="ECO:0007669"/>
    <property type="project" value="TreeGrafter"/>
</dbReference>
<keyword evidence="2" id="KW-1003">Cell membrane</keyword>
<dbReference type="InterPro" id="IPR050119">
    <property type="entry name" value="CCR1-9-like"/>
</dbReference>
<dbReference type="EMBL" id="AFYH01119756">
    <property type="status" value="NOT_ANNOTATED_CDS"/>
    <property type="molecule type" value="Genomic_DNA"/>
</dbReference>
<dbReference type="GO" id="GO:0009897">
    <property type="term" value="C:external side of plasma membrane"/>
    <property type="evidence" value="ECO:0007669"/>
    <property type="project" value="TreeGrafter"/>
</dbReference>
<dbReference type="OMA" id="YNVVKLC"/>
<dbReference type="Ensembl" id="ENSLACT00000008988.1">
    <property type="protein sequence ID" value="ENSLACP00000008919.1"/>
    <property type="gene ID" value="ENSLACG00000007877.1"/>
</dbReference>
<dbReference type="Bgee" id="ENSLACG00000007877">
    <property type="expression patterns" value="Expressed in pelvic fin and 1 other cell type or tissue"/>
</dbReference>
<dbReference type="InterPro" id="IPR000355">
    <property type="entry name" value="Chemokine_rcpt"/>
</dbReference>
<dbReference type="PANTHER" id="PTHR10489">
    <property type="entry name" value="CELL ADHESION MOLECULE"/>
    <property type="match status" value="1"/>
</dbReference>
<dbReference type="HOGENOM" id="CLU_009579_8_3_1"/>
<feature type="transmembrane region" description="Helical" evidence="11">
    <location>
        <begin position="79"/>
        <end position="99"/>
    </location>
</feature>
<feature type="transmembrane region" description="Helical" evidence="11">
    <location>
        <begin position="47"/>
        <end position="70"/>
    </location>
</feature>
<dbReference type="FunFam" id="1.20.1070.10:FF:000035">
    <property type="entry name" value="C-C chemokine receptor type 6"/>
    <property type="match status" value="1"/>
</dbReference>
<evidence type="ECO:0000313" key="14">
    <source>
        <dbReference type="Proteomes" id="UP000008672"/>
    </source>
</evidence>
<dbReference type="GO" id="GO:0019722">
    <property type="term" value="P:calcium-mediated signaling"/>
    <property type="evidence" value="ECO:0007669"/>
    <property type="project" value="TreeGrafter"/>
</dbReference>
<dbReference type="SUPFAM" id="SSF81321">
    <property type="entry name" value="Family A G protein-coupled receptor-like"/>
    <property type="match status" value="1"/>
</dbReference>
<sequence>MESHENDTMEYYDEYEDGNLTSLDYADYSLLCVKEEVRNFGRYFRPYFYLIALVVGLAGNSTLVAVYAYYKKLKTMTDVFIVNLAVADLLLLFTLPFWVMDTVNGWVVGTAMCKINSALLVMNFSCGMLFLACISVDRYCAITRMTTFKATGKICWVVCSTVWLVAVFLSLPDLIFSIVQENNDRNECRSIFPNQLARPVKASILILEVLFSFVIPFTVMVTCYSAVARTLTRTPNVKKCKAFKVLVAVVGVFIVTQLPYNIVKTYRAFDTMYLFVLDCSISKTLDIAMQVTESIALFHSCLNPVLYAFMGASFRSHILKAIKKYSYKRRHRRQSDVEYSLNSHSHSEETTSFTI</sequence>